<gene>
    <name evidence="1" type="ORF">LVIROSA_LOCUS39639</name>
</gene>
<dbReference type="PANTHER" id="PTHR32278:SF104">
    <property type="entry name" value="PHLOEM PROTEIN 2-LIKE PROTEIN-RELATED"/>
    <property type="match status" value="1"/>
</dbReference>
<dbReference type="Pfam" id="PF14299">
    <property type="entry name" value="PP2"/>
    <property type="match status" value="1"/>
</dbReference>
<keyword evidence="2" id="KW-1185">Reference proteome</keyword>
<dbReference type="EMBL" id="CAKMRJ010005745">
    <property type="protein sequence ID" value="CAH1454465.1"/>
    <property type="molecule type" value="Genomic_DNA"/>
</dbReference>
<dbReference type="AlphaFoldDB" id="A0AAU9PVU1"/>
<dbReference type="Proteomes" id="UP001157418">
    <property type="component" value="Unassembled WGS sequence"/>
</dbReference>
<organism evidence="1 2">
    <name type="scientific">Lactuca virosa</name>
    <dbReference type="NCBI Taxonomy" id="75947"/>
    <lineage>
        <taxon>Eukaryota</taxon>
        <taxon>Viridiplantae</taxon>
        <taxon>Streptophyta</taxon>
        <taxon>Embryophyta</taxon>
        <taxon>Tracheophyta</taxon>
        <taxon>Spermatophyta</taxon>
        <taxon>Magnoliopsida</taxon>
        <taxon>eudicotyledons</taxon>
        <taxon>Gunneridae</taxon>
        <taxon>Pentapetalae</taxon>
        <taxon>asterids</taxon>
        <taxon>campanulids</taxon>
        <taxon>Asterales</taxon>
        <taxon>Asteraceae</taxon>
        <taxon>Cichorioideae</taxon>
        <taxon>Cichorieae</taxon>
        <taxon>Lactucinae</taxon>
        <taxon>Lactuca</taxon>
    </lineage>
</organism>
<evidence type="ECO:0000313" key="2">
    <source>
        <dbReference type="Proteomes" id="UP001157418"/>
    </source>
</evidence>
<dbReference type="InterPro" id="IPR025886">
    <property type="entry name" value="PP2-like"/>
</dbReference>
<dbReference type="PANTHER" id="PTHR32278">
    <property type="entry name" value="F-BOX DOMAIN-CONTAINING PROTEIN"/>
    <property type="match status" value="1"/>
</dbReference>
<name>A0AAU9PVU1_9ASTR</name>
<evidence type="ECO:0000313" key="1">
    <source>
        <dbReference type="EMBL" id="CAH1454465.1"/>
    </source>
</evidence>
<accession>A0AAU9PVU1</accession>
<sequence>MESTNWGAYHCLTLCTFRDTKTRPSMDLVLWKLLKALELHELEEAYELQEFVEALVLQEILEALELQEFEKACELQELEEALGLQKLVEMLQEQEFAEVSMLKESEEALELHKLAETLELHKLGEILNLQADYAIIKVIHMMTNALPTYTTKEELYSHLSTGILVDESKVWFSIDDNGKNQEMISAMKFMNPDPNKFKAISYLESRFRKVAKILNVSKVDMQVVVRTNFLSSDVIYAAYLTNSKRRDVEIKIFLEQIYVDSYSRKDEVVIEGILFLPKKKFDGKKISKQDVMNPPTWENLLPNDYQQLLDGARRKIKENPQNHVPIKTKWHAYSVLSKGVYIKVTGSKDIDVWFWINDLNGKKCCMLSPELIQSSSSDELKLKYLFKSRFRYVLVLKSSPSYTPRMSLKIIDSFLSTNTSYSCYLVYKIQGHVENPVIVGITQRMSRKPHNENKRWYNQQNIVYLSTPQSQVIGELSGYKESHSTMNKTNMIAYPRRRSDDWWEVKLGEFITFDDAGDNEKWIQNFLPWISTCLPCLPCVSDLTRDGDDYVATKFASLCLDCDPLINIDMDWRGLRHCDFNMPEIIVEGFLLQEEARLEQEHARLASVQSPPAALTLHITEEYKGDDKLQVGNGTNHTQRGC</sequence>
<proteinExistence type="predicted"/>
<protein>
    <submittedName>
        <fullName evidence="1">Uncharacterized protein</fullName>
    </submittedName>
</protein>
<reference evidence="1 2" key="1">
    <citation type="submission" date="2022-01" db="EMBL/GenBank/DDBJ databases">
        <authorList>
            <person name="Xiong W."/>
            <person name="Schranz E."/>
        </authorList>
    </citation>
    <scope>NUCLEOTIDE SEQUENCE [LARGE SCALE GENOMIC DNA]</scope>
</reference>
<comment type="caution">
    <text evidence="1">The sequence shown here is derived from an EMBL/GenBank/DDBJ whole genome shotgun (WGS) entry which is preliminary data.</text>
</comment>